<protein>
    <recommendedName>
        <fullName evidence="3">Lipoprotein</fullName>
    </recommendedName>
</protein>
<sequence length="173" mass="19152">MKKKWLTHSLTRRFYYLPLMFLFIASLGSGCKKSSEPDPCKDVLNEGMPTQVVLTFLDAQTGENILLAKSIDTAAITITPEPIDLKRGVIVKQPGSPMYGALVFAVADTKEGTFKYKIDIANAGSATLSYTAMEEKTTDKCKAYYISITDPKIEDHPFTISRTGSRLVFKITL</sequence>
<evidence type="ECO:0000313" key="2">
    <source>
        <dbReference type="Proteomes" id="UP000198984"/>
    </source>
</evidence>
<reference evidence="1 2" key="1">
    <citation type="submission" date="2016-10" db="EMBL/GenBank/DDBJ databases">
        <authorList>
            <person name="de Groot N.N."/>
        </authorList>
    </citation>
    <scope>NUCLEOTIDE SEQUENCE [LARGE SCALE GENOMIC DNA]</scope>
    <source>
        <strain evidence="1 2">DSM 21039</strain>
    </source>
</reference>
<dbReference type="Proteomes" id="UP000198984">
    <property type="component" value="Unassembled WGS sequence"/>
</dbReference>
<keyword evidence="2" id="KW-1185">Reference proteome</keyword>
<proteinExistence type="predicted"/>
<evidence type="ECO:0008006" key="3">
    <source>
        <dbReference type="Google" id="ProtNLM"/>
    </source>
</evidence>
<gene>
    <name evidence="1" type="ORF">SAMN04488505_10231</name>
</gene>
<dbReference type="EMBL" id="FOBB01000002">
    <property type="protein sequence ID" value="SEL32423.1"/>
    <property type="molecule type" value="Genomic_DNA"/>
</dbReference>
<dbReference type="OrthoDB" id="663862at2"/>
<dbReference type="RefSeq" id="WP_089908562.1">
    <property type="nucleotide sequence ID" value="NZ_FOBB01000002.1"/>
</dbReference>
<evidence type="ECO:0000313" key="1">
    <source>
        <dbReference type="EMBL" id="SEL32423.1"/>
    </source>
</evidence>
<organism evidence="1 2">
    <name type="scientific">Chitinophaga rupis</name>
    <dbReference type="NCBI Taxonomy" id="573321"/>
    <lineage>
        <taxon>Bacteria</taxon>
        <taxon>Pseudomonadati</taxon>
        <taxon>Bacteroidota</taxon>
        <taxon>Chitinophagia</taxon>
        <taxon>Chitinophagales</taxon>
        <taxon>Chitinophagaceae</taxon>
        <taxon>Chitinophaga</taxon>
    </lineage>
</organism>
<dbReference type="PROSITE" id="PS51257">
    <property type="entry name" value="PROKAR_LIPOPROTEIN"/>
    <property type="match status" value="1"/>
</dbReference>
<name>A0A1H7P9K4_9BACT</name>
<dbReference type="AlphaFoldDB" id="A0A1H7P9K4"/>
<accession>A0A1H7P9K4</accession>